<keyword evidence="3" id="KW-0732">Signal</keyword>
<dbReference type="InterPro" id="IPR006059">
    <property type="entry name" value="SBP"/>
</dbReference>
<dbReference type="Pfam" id="PF13416">
    <property type="entry name" value="SBP_bac_8"/>
    <property type="match status" value="1"/>
</dbReference>
<evidence type="ECO:0000256" key="3">
    <source>
        <dbReference type="ARBA" id="ARBA00022729"/>
    </source>
</evidence>
<keyword evidence="4" id="KW-0574">Periplasm</keyword>
<accession>A0A6J6L105</accession>
<reference evidence="7" key="1">
    <citation type="submission" date="2020-05" db="EMBL/GenBank/DDBJ databases">
        <authorList>
            <person name="Chiriac C."/>
            <person name="Salcher M."/>
            <person name="Ghai R."/>
            <person name="Kavagutti S V."/>
        </authorList>
    </citation>
    <scope>NUCLEOTIDE SEQUENCE</scope>
</reference>
<name>A0A6J6L105_9ZZZZ</name>
<proteinExistence type="predicted"/>
<organism evidence="7">
    <name type="scientific">freshwater metagenome</name>
    <dbReference type="NCBI Taxonomy" id="449393"/>
    <lineage>
        <taxon>unclassified sequences</taxon>
        <taxon>metagenomes</taxon>
        <taxon>ecological metagenomes</taxon>
    </lineage>
</organism>
<evidence type="ECO:0000256" key="2">
    <source>
        <dbReference type="ARBA" id="ARBA00022448"/>
    </source>
</evidence>
<dbReference type="GO" id="GO:0042597">
    <property type="term" value="C:periplasmic space"/>
    <property type="evidence" value="ECO:0007669"/>
    <property type="project" value="UniProtKB-SubCell"/>
</dbReference>
<protein>
    <submittedName>
        <fullName evidence="7">Unannotated protein</fullName>
    </submittedName>
</protein>
<dbReference type="EMBL" id="CAEZUG010000010">
    <property type="protein sequence ID" value="CAB4586840.1"/>
    <property type="molecule type" value="Genomic_DNA"/>
</dbReference>
<dbReference type="GO" id="GO:0019808">
    <property type="term" value="F:polyamine binding"/>
    <property type="evidence" value="ECO:0007669"/>
    <property type="project" value="InterPro"/>
</dbReference>
<comment type="subcellular location">
    <subcellularLocation>
        <location evidence="1">Periplasm</location>
    </subcellularLocation>
</comment>
<dbReference type="InterPro" id="IPR001188">
    <property type="entry name" value="Sperm_putr-bd"/>
</dbReference>
<evidence type="ECO:0000313" key="7">
    <source>
        <dbReference type="EMBL" id="CAB4655372.1"/>
    </source>
</evidence>
<evidence type="ECO:0000313" key="6">
    <source>
        <dbReference type="EMBL" id="CAB4586840.1"/>
    </source>
</evidence>
<dbReference type="AlphaFoldDB" id="A0A6J6L105"/>
<dbReference type="PANTHER" id="PTHR30222">
    <property type="entry name" value="SPERMIDINE/PUTRESCINE-BINDING PERIPLASMIC PROTEIN"/>
    <property type="match status" value="1"/>
</dbReference>
<keyword evidence="5" id="KW-1133">Transmembrane helix</keyword>
<keyword evidence="5" id="KW-0812">Transmembrane</keyword>
<dbReference type="PROSITE" id="PS51318">
    <property type="entry name" value="TAT"/>
    <property type="match status" value="1"/>
</dbReference>
<dbReference type="PANTHER" id="PTHR30222:SF17">
    <property type="entry name" value="SPERMIDINE_PUTRESCINE-BINDING PERIPLASMIC PROTEIN"/>
    <property type="match status" value="1"/>
</dbReference>
<dbReference type="EMBL" id="CAEZWQ010000009">
    <property type="protein sequence ID" value="CAB4655372.1"/>
    <property type="molecule type" value="Genomic_DNA"/>
</dbReference>
<keyword evidence="5" id="KW-0472">Membrane</keyword>
<gene>
    <name evidence="6" type="ORF">UFOPK1795_00313</name>
    <name evidence="7" type="ORF">UFOPK2275_00187</name>
</gene>
<dbReference type="SUPFAM" id="SSF53850">
    <property type="entry name" value="Periplasmic binding protein-like II"/>
    <property type="match status" value="1"/>
</dbReference>
<sequence length="396" mass="41777">MSDSLDELRNAKLHAPVSRRYVLGGIFGVGAVAAFGPLLAACAKSDSATEAVAGGELGGELNFIGYSGEDAATVAKEFLTTNGITVKPTFIASPDEPLTKFKTGGRGQLDIISDNKDFQRSLIASGEELYQALDLSRIPNAAGLFPAFANAEWLTKDGNVYGVPLIWGDEPCVYNPTKWDGVPAKYTDFADKKYKGELVMVDDAVANTWLWSKSMGIADPSRVTQAQLDATIKEMLKTKPNIVTFSASLGDQADVLVRGDASIAIGGWAYQIVLAEKKGVALKSASPATDGTFFWSDAYGIAVDSPNIDNAYAFINFMMSPEANAAIATELGSGATISAAVDQLDANTKGLYDYSIVAQTGGGVLGSQVVVPPTKDDGDIVGMPAWVKAWEAFKLG</sequence>
<keyword evidence="2" id="KW-0813">Transport</keyword>
<dbReference type="GO" id="GO:0015846">
    <property type="term" value="P:polyamine transport"/>
    <property type="evidence" value="ECO:0007669"/>
    <property type="project" value="InterPro"/>
</dbReference>
<evidence type="ECO:0000256" key="1">
    <source>
        <dbReference type="ARBA" id="ARBA00004418"/>
    </source>
</evidence>
<evidence type="ECO:0000256" key="4">
    <source>
        <dbReference type="ARBA" id="ARBA00022764"/>
    </source>
</evidence>
<dbReference type="InterPro" id="IPR006311">
    <property type="entry name" value="TAT_signal"/>
</dbReference>
<dbReference type="PRINTS" id="PR00909">
    <property type="entry name" value="SPERMDNBNDNG"/>
</dbReference>
<dbReference type="Gene3D" id="3.40.190.10">
    <property type="entry name" value="Periplasmic binding protein-like II"/>
    <property type="match status" value="2"/>
</dbReference>
<evidence type="ECO:0000256" key="5">
    <source>
        <dbReference type="SAM" id="Phobius"/>
    </source>
</evidence>
<feature type="transmembrane region" description="Helical" evidence="5">
    <location>
        <begin position="21"/>
        <end position="40"/>
    </location>
</feature>